<dbReference type="Gene3D" id="3.30.420.10">
    <property type="entry name" value="Ribonuclease H-like superfamily/Ribonuclease H"/>
    <property type="match status" value="1"/>
</dbReference>
<dbReference type="Gene3D" id="1.10.10.1450">
    <property type="match status" value="1"/>
</dbReference>
<dbReference type="EMBL" id="JAKMXF010000007">
    <property type="protein sequence ID" value="KAI6661796.1"/>
    <property type="molecule type" value="Genomic_DNA"/>
</dbReference>
<feature type="domain" description="Mos1 transposase HTH" evidence="2">
    <location>
        <begin position="14"/>
        <end position="63"/>
    </location>
</feature>
<dbReference type="InterPro" id="IPR052709">
    <property type="entry name" value="Transposase-MT_Hybrid"/>
</dbReference>
<dbReference type="Pfam" id="PF17906">
    <property type="entry name" value="HTH_48"/>
    <property type="match status" value="1"/>
</dbReference>
<organism evidence="3 4">
    <name type="scientific">Oopsacas minuta</name>
    <dbReference type="NCBI Taxonomy" id="111878"/>
    <lineage>
        <taxon>Eukaryota</taxon>
        <taxon>Metazoa</taxon>
        <taxon>Porifera</taxon>
        <taxon>Hexactinellida</taxon>
        <taxon>Hexasterophora</taxon>
        <taxon>Lyssacinosida</taxon>
        <taxon>Leucopsacidae</taxon>
        <taxon>Oopsacas</taxon>
    </lineage>
</organism>
<reference evidence="3 4" key="1">
    <citation type="journal article" date="2023" name="BMC Biol.">
        <title>The compact genome of the sponge Oopsacas minuta (Hexactinellida) is lacking key metazoan core genes.</title>
        <authorList>
            <person name="Santini S."/>
            <person name="Schenkelaars Q."/>
            <person name="Jourda C."/>
            <person name="Duchesne M."/>
            <person name="Belahbib H."/>
            <person name="Rocher C."/>
            <person name="Selva M."/>
            <person name="Riesgo A."/>
            <person name="Vervoort M."/>
            <person name="Leys S.P."/>
            <person name="Kodjabachian L."/>
            <person name="Le Bivic A."/>
            <person name="Borchiellini C."/>
            <person name="Claverie J.M."/>
            <person name="Renard E."/>
        </authorList>
    </citation>
    <scope>NUCLEOTIDE SEQUENCE [LARGE SCALE GENOMIC DNA]</scope>
    <source>
        <strain evidence="3">SPO-2</strain>
    </source>
</reference>
<dbReference type="Pfam" id="PF13358">
    <property type="entry name" value="DDE_3"/>
    <property type="match status" value="1"/>
</dbReference>
<evidence type="ECO:0000313" key="4">
    <source>
        <dbReference type="Proteomes" id="UP001165289"/>
    </source>
</evidence>
<dbReference type="InterPro" id="IPR041426">
    <property type="entry name" value="Mos1_HTH"/>
</dbReference>
<name>A0AAV7KSS8_9METZ</name>
<keyword evidence="4" id="KW-1185">Reference proteome</keyword>
<dbReference type="PANTHER" id="PTHR46060:SF1">
    <property type="entry name" value="MARINER MOS1 TRANSPOSASE-LIKE PROTEIN"/>
    <property type="match status" value="1"/>
</dbReference>
<proteinExistence type="predicted"/>
<dbReference type="AlphaFoldDB" id="A0AAV7KSS8"/>
<dbReference type="InterPro" id="IPR038717">
    <property type="entry name" value="Tc1-like_DDE_dom"/>
</dbReference>
<dbReference type="Proteomes" id="UP001165289">
    <property type="component" value="Unassembled WGS sequence"/>
</dbReference>
<sequence length="363" mass="42676">MASKISQSKSDLTKRDFRAMILILFKLQKTRVEIYESLQEHFPDLAPSLSTVERWYREFIHGNFVLEDAPRSGRPNISHNEENVNEMLDLITKDPHITYAQLEYETELSSGTINIILHNKELCVRKLCARWIPHSLNLQQKISRIDFCKNMLKRFANRSSRAVSEILTGDETWIYHYDPETKRMSKEWVEEDAPPPTKVRRARSVEKQMWVIFFRSSGFVEAVALEDRKTVTADWYTRVCLPKVITAIESQREKTGIRGILHHHDNASSHTAFRTREFLENSGLKTLPHPPYSSDLAPCDFWLFPRLKDQLRGRRFSTNEELRGALFQAIGDIPKEEWKKCFDNWFTRMKKCIDCQGEYFEKI</sequence>
<evidence type="ECO:0000313" key="3">
    <source>
        <dbReference type="EMBL" id="KAI6661796.1"/>
    </source>
</evidence>
<dbReference type="GO" id="GO:0003676">
    <property type="term" value="F:nucleic acid binding"/>
    <property type="evidence" value="ECO:0007669"/>
    <property type="project" value="InterPro"/>
</dbReference>
<protein>
    <submittedName>
        <fullName evidence="3">Histone-lysine N-methyltransferase SETMAR-like</fullName>
    </submittedName>
</protein>
<dbReference type="InterPro" id="IPR036397">
    <property type="entry name" value="RNaseH_sf"/>
</dbReference>
<accession>A0AAV7KSS8</accession>
<evidence type="ECO:0000259" key="1">
    <source>
        <dbReference type="Pfam" id="PF13358"/>
    </source>
</evidence>
<dbReference type="PANTHER" id="PTHR46060">
    <property type="entry name" value="MARINER MOS1 TRANSPOSASE-LIKE PROTEIN"/>
    <property type="match status" value="1"/>
</dbReference>
<gene>
    <name evidence="3" type="ORF">LOD99_9863</name>
</gene>
<feature type="domain" description="Tc1-like transposase DDE" evidence="1">
    <location>
        <begin position="183"/>
        <end position="323"/>
    </location>
</feature>
<evidence type="ECO:0000259" key="2">
    <source>
        <dbReference type="Pfam" id="PF17906"/>
    </source>
</evidence>
<comment type="caution">
    <text evidence="3">The sequence shown here is derived from an EMBL/GenBank/DDBJ whole genome shotgun (WGS) entry which is preliminary data.</text>
</comment>